<dbReference type="EMBL" id="JABEND010000007">
    <property type="protein sequence ID" value="NNG36517.1"/>
    <property type="molecule type" value="Genomic_DNA"/>
</dbReference>
<feature type="domain" description="DUF218" evidence="1">
    <location>
        <begin position="20"/>
        <end position="136"/>
    </location>
</feature>
<dbReference type="InterPro" id="IPR051599">
    <property type="entry name" value="Cell_Envelope_Assoc"/>
</dbReference>
<evidence type="ECO:0000313" key="3">
    <source>
        <dbReference type="Proteomes" id="UP000562984"/>
    </source>
</evidence>
<dbReference type="Pfam" id="PF02698">
    <property type="entry name" value="DUF218"/>
    <property type="match status" value="1"/>
</dbReference>
<dbReference type="PANTHER" id="PTHR30336:SF6">
    <property type="entry name" value="INTEGRAL MEMBRANE PROTEIN"/>
    <property type="match status" value="1"/>
</dbReference>
<dbReference type="CDD" id="cd06259">
    <property type="entry name" value="YdcF-like"/>
    <property type="match status" value="1"/>
</dbReference>
<keyword evidence="3" id="KW-1185">Reference proteome</keyword>
<proteinExistence type="predicted"/>
<gene>
    <name evidence="2" type="ORF">HKD39_12520</name>
</gene>
<reference evidence="2 3" key="1">
    <citation type="submission" date="2020-05" db="EMBL/GenBank/DDBJ databases">
        <title>Nakamurella sp. DB0629 isolated from air conditioner.</title>
        <authorList>
            <person name="Kim D.H."/>
            <person name="Kim D.-U."/>
        </authorList>
    </citation>
    <scope>NUCLEOTIDE SEQUENCE [LARGE SCALE GENOMIC DNA]</scope>
    <source>
        <strain evidence="2 3">DB0629</strain>
    </source>
</reference>
<name>A0A849A951_9ACTN</name>
<dbReference type="PANTHER" id="PTHR30336">
    <property type="entry name" value="INNER MEMBRANE PROTEIN, PROBABLE PERMEASE"/>
    <property type="match status" value="1"/>
</dbReference>
<comment type="caution">
    <text evidence="2">The sequence shown here is derived from an EMBL/GenBank/DDBJ whole genome shotgun (WGS) entry which is preliminary data.</text>
</comment>
<dbReference type="InterPro" id="IPR003848">
    <property type="entry name" value="DUF218"/>
</dbReference>
<sequence length="191" mass="20293">MRIAASGHEYTVAEAPSAPVALVLGAGLRADGSPSEYLAYRLDDAAALYRAGKVRVLLVSGDNGSTSHDEPNAMRDYLVAQGVPAAQVVRDYAGFDTWDSCSRAKRVFGLDRILVVTQTFHLPRAVFLCRQAGLNADGVADEHPVHGISNSVREIPGSVKAAWDAVFRPDPTFLGPPEPGVRKALAAAANR</sequence>
<evidence type="ECO:0000313" key="2">
    <source>
        <dbReference type="EMBL" id="NNG36517.1"/>
    </source>
</evidence>
<dbReference type="AlphaFoldDB" id="A0A849A951"/>
<dbReference type="GO" id="GO:0005886">
    <property type="term" value="C:plasma membrane"/>
    <property type="evidence" value="ECO:0007669"/>
    <property type="project" value="TreeGrafter"/>
</dbReference>
<protein>
    <submittedName>
        <fullName evidence="2">DUF218 domain-containing protein</fullName>
    </submittedName>
</protein>
<dbReference type="Proteomes" id="UP000562984">
    <property type="component" value="Unassembled WGS sequence"/>
</dbReference>
<evidence type="ECO:0000259" key="1">
    <source>
        <dbReference type="Pfam" id="PF02698"/>
    </source>
</evidence>
<organism evidence="2 3">
    <name type="scientific">Nakamurella aerolata</name>
    <dbReference type="NCBI Taxonomy" id="1656892"/>
    <lineage>
        <taxon>Bacteria</taxon>
        <taxon>Bacillati</taxon>
        <taxon>Actinomycetota</taxon>
        <taxon>Actinomycetes</taxon>
        <taxon>Nakamurellales</taxon>
        <taxon>Nakamurellaceae</taxon>
        <taxon>Nakamurella</taxon>
    </lineage>
</organism>
<accession>A0A849A951</accession>